<keyword evidence="5" id="KW-1185">Reference proteome</keyword>
<comment type="similarity">
    <text evidence="3">Belongs to the Maf family. YhdE subfamily.</text>
</comment>
<gene>
    <name evidence="4" type="primary">maf</name>
    <name evidence="4" type="ORF">I0Q91_02600</name>
</gene>
<dbReference type="Pfam" id="PF02545">
    <property type="entry name" value="Maf"/>
    <property type="match status" value="1"/>
</dbReference>
<comment type="subcellular location">
    <subcellularLocation>
        <location evidence="3">Cytoplasm</location>
    </subcellularLocation>
</comment>
<protein>
    <recommendedName>
        <fullName evidence="3">dTTP/UTP pyrophosphatase</fullName>
        <shortName evidence="3">dTTPase/UTPase</shortName>
        <ecNumber evidence="3">3.6.1.9</ecNumber>
    </recommendedName>
    <alternativeName>
        <fullName evidence="3">Nucleoside triphosphate pyrophosphatase</fullName>
    </alternativeName>
    <alternativeName>
        <fullName evidence="3">Nucleotide pyrophosphatase</fullName>
        <shortName evidence="3">Nucleotide PPase</shortName>
    </alternativeName>
</protein>
<proteinExistence type="inferred from homology"/>
<organism evidence="4 5">
    <name type="scientific">Halonatronomonas betaini</name>
    <dbReference type="NCBI Taxonomy" id="2778430"/>
    <lineage>
        <taxon>Bacteria</taxon>
        <taxon>Bacillati</taxon>
        <taxon>Bacillota</taxon>
        <taxon>Clostridia</taxon>
        <taxon>Halanaerobiales</taxon>
        <taxon>Halarsenatibacteraceae</taxon>
        <taxon>Halonatronomonas</taxon>
    </lineage>
</organism>
<dbReference type="CDD" id="cd00555">
    <property type="entry name" value="Maf"/>
    <property type="match status" value="1"/>
</dbReference>
<dbReference type="SUPFAM" id="SSF52972">
    <property type="entry name" value="ITPase-like"/>
    <property type="match status" value="1"/>
</dbReference>
<dbReference type="RefSeq" id="WP_270452694.1">
    <property type="nucleotide sequence ID" value="NZ_JADPIE010000001.1"/>
</dbReference>
<comment type="catalytic activity">
    <reaction evidence="3">
        <text>dTTP + H2O = dTMP + diphosphate + H(+)</text>
        <dbReference type="Rhea" id="RHEA:28534"/>
        <dbReference type="ChEBI" id="CHEBI:15377"/>
        <dbReference type="ChEBI" id="CHEBI:15378"/>
        <dbReference type="ChEBI" id="CHEBI:33019"/>
        <dbReference type="ChEBI" id="CHEBI:37568"/>
        <dbReference type="ChEBI" id="CHEBI:63528"/>
        <dbReference type="EC" id="3.6.1.9"/>
    </reaction>
</comment>
<keyword evidence="3" id="KW-0963">Cytoplasm</keyword>
<evidence type="ECO:0000313" key="5">
    <source>
        <dbReference type="Proteomes" id="UP000621436"/>
    </source>
</evidence>
<feature type="site" description="Important for substrate specificity" evidence="3">
    <location>
        <position position="73"/>
    </location>
</feature>
<feature type="site" description="Important for substrate specificity" evidence="3">
    <location>
        <position position="15"/>
    </location>
</feature>
<keyword evidence="2 3" id="KW-0378">Hydrolase</keyword>
<comment type="function">
    <text evidence="3">Nucleoside triphosphate pyrophosphatase that hydrolyzes dTTP and UTP. May have a dual role in cell division arrest and in preventing the incorporation of modified nucleotides into cellular nucleic acids.</text>
</comment>
<dbReference type="AlphaFoldDB" id="A0A931F919"/>
<comment type="caution">
    <text evidence="3">Lacks conserved residue(s) required for the propagation of feature annotation.</text>
</comment>
<dbReference type="PANTHER" id="PTHR43213">
    <property type="entry name" value="BIFUNCTIONAL DTTP/UTP PYROPHOSPHATASE/METHYLTRANSFERASE PROTEIN-RELATED"/>
    <property type="match status" value="1"/>
</dbReference>
<dbReference type="HAMAP" id="MF_00528">
    <property type="entry name" value="Maf"/>
    <property type="match status" value="1"/>
</dbReference>
<dbReference type="InterPro" id="IPR029001">
    <property type="entry name" value="ITPase-like_fam"/>
</dbReference>
<dbReference type="PANTHER" id="PTHR43213:SF5">
    <property type="entry name" value="BIFUNCTIONAL DTTP_UTP PYROPHOSPHATASE_METHYLTRANSFERASE PROTEIN-RELATED"/>
    <property type="match status" value="1"/>
</dbReference>
<keyword evidence="3" id="KW-0546">Nucleotide metabolism</keyword>
<dbReference type="EC" id="3.6.1.9" evidence="3"/>
<evidence type="ECO:0000256" key="2">
    <source>
        <dbReference type="ARBA" id="ARBA00022801"/>
    </source>
</evidence>
<dbReference type="GO" id="GO:0009117">
    <property type="term" value="P:nucleotide metabolic process"/>
    <property type="evidence" value="ECO:0007669"/>
    <property type="project" value="UniProtKB-KW"/>
</dbReference>
<dbReference type="Proteomes" id="UP000621436">
    <property type="component" value="Unassembled WGS sequence"/>
</dbReference>
<accession>A0A931F919</accession>
<evidence type="ECO:0000313" key="4">
    <source>
        <dbReference type="EMBL" id="MBF8435959.1"/>
    </source>
</evidence>
<comment type="catalytic activity">
    <reaction evidence="3">
        <text>UTP + H2O = UMP + diphosphate + H(+)</text>
        <dbReference type="Rhea" id="RHEA:29395"/>
        <dbReference type="ChEBI" id="CHEBI:15377"/>
        <dbReference type="ChEBI" id="CHEBI:15378"/>
        <dbReference type="ChEBI" id="CHEBI:33019"/>
        <dbReference type="ChEBI" id="CHEBI:46398"/>
        <dbReference type="ChEBI" id="CHEBI:57865"/>
        <dbReference type="EC" id="3.6.1.9"/>
    </reaction>
</comment>
<dbReference type="GO" id="GO:0005737">
    <property type="term" value="C:cytoplasm"/>
    <property type="evidence" value="ECO:0007669"/>
    <property type="project" value="UniProtKB-SubCell"/>
</dbReference>
<name>A0A931F919_9FIRM</name>
<feature type="active site" description="Proton acceptor" evidence="3">
    <location>
        <position position="72"/>
    </location>
</feature>
<comment type="caution">
    <text evidence="4">The sequence shown here is derived from an EMBL/GenBank/DDBJ whole genome shotgun (WGS) entry which is preliminary data.</text>
</comment>
<dbReference type="GO" id="GO:0047429">
    <property type="term" value="F:nucleoside triphosphate diphosphatase activity"/>
    <property type="evidence" value="ECO:0007669"/>
    <property type="project" value="UniProtKB-EC"/>
</dbReference>
<dbReference type="EMBL" id="JADPIE010000001">
    <property type="protein sequence ID" value="MBF8435959.1"/>
    <property type="molecule type" value="Genomic_DNA"/>
</dbReference>
<dbReference type="NCBIfam" id="TIGR00172">
    <property type="entry name" value="maf"/>
    <property type="match status" value="1"/>
</dbReference>
<dbReference type="InterPro" id="IPR003697">
    <property type="entry name" value="Maf-like"/>
</dbReference>
<evidence type="ECO:0000256" key="1">
    <source>
        <dbReference type="ARBA" id="ARBA00001968"/>
    </source>
</evidence>
<reference evidence="4" key="1">
    <citation type="submission" date="2020-11" db="EMBL/GenBank/DDBJ databases">
        <title>Halonatronomonas betainensis gen. nov., sp. nov. a novel haloalkaliphilic representative of the family Halanaerobiacae capable of betaine degradation.</title>
        <authorList>
            <person name="Boltyanskaya Y."/>
            <person name="Kevbrin V."/>
            <person name="Detkova E."/>
            <person name="Grouzdev D.S."/>
            <person name="Koziaeva V."/>
            <person name="Zhilina T."/>
        </authorList>
    </citation>
    <scope>NUCLEOTIDE SEQUENCE</scope>
    <source>
        <strain evidence="4">Z-7014</strain>
    </source>
</reference>
<dbReference type="Gene3D" id="3.90.950.10">
    <property type="match status" value="1"/>
</dbReference>
<feature type="site" description="Important for substrate specificity" evidence="3">
    <location>
        <position position="159"/>
    </location>
</feature>
<dbReference type="PIRSF" id="PIRSF006305">
    <property type="entry name" value="Maf"/>
    <property type="match status" value="1"/>
</dbReference>
<comment type="cofactor">
    <cofactor evidence="1 3">
        <name>a divalent metal cation</name>
        <dbReference type="ChEBI" id="CHEBI:60240"/>
    </cofactor>
</comment>
<evidence type="ECO:0000256" key="3">
    <source>
        <dbReference type="HAMAP-Rule" id="MF_00528"/>
    </source>
</evidence>
<sequence>MKEKKLIILASSSPRRKELLNRVSLDFKIDPSEINEDKYTADTPSELVKLLAKEKAKDVGRKYNNAIIIAADTIVICDDQVLGKPKNKKDAFDMLEKLSGSEHLVYTGIAFNIIEDKTIEIISDLDYSIVKMRNYNNKEINSYLNTGEYKDKAGSYAIQGYGSLLVEAIKGSYFTIMGFPVHKLAEILPEFNIDLYKKSKRT</sequence>